<gene>
    <name evidence="1" type="ORF">APR41_17705</name>
</gene>
<protein>
    <submittedName>
        <fullName evidence="1">Uncharacterized protein</fullName>
    </submittedName>
</protein>
<dbReference type="RefSeq" id="WP_079714588.1">
    <property type="nucleotide sequence ID" value="NZ_FUZC01000024.1"/>
</dbReference>
<comment type="caution">
    <text evidence="1">The sequence shown here is derived from an EMBL/GenBank/DDBJ whole genome shotgun (WGS) entry which is preliminary data.</text>
</comment>
<dbReference type="OrthoDB" id="102453at2"/>
<sequence length="139" mass="16058">MILLPFTFYREKASKAILSNLSYQFFGKANDPVTAGYYEKFFELVKREILSLSKGEGLNLDTRITKTKREVSKLRADLFFGLKTGGFVVYADGKDKRIEFKYQHLEKALPENFQHYSCDEINNSFSGIYNDVESLLKTL</sequence>
<proteinExistence type="predicted"/>
<dbReference type="STRING" id="447422.SAMN05660903_03632"/>
<dbReference type="EMBL" id="LKTS01000021">
    <property type="protein sequence ID" value="PKD18744.1"/>
    <property type="molecule type" value="Genomic_DNA"/>
</dbReference>
<keyword evidence="2" id="KW-1185">Reference proteome</keyword>
<accession>A0A2N0TVH8</accession>
<name>A0A2N0TVH8_9FLAO</name>
<dbReference type="InterPro" id="IPR027417">
    <property type="entry name" value="P-loop_NTPase"/>
</dbReference>
<evidence type="ECO:0000313" key="2">
    <source>
        <dbReference type="Proteomes" id="UP000232673"/>
    </source>
</evidence>
<evidence type="ECO:0000313" key="1">
    <source>
        <dbReference type="EMBL" id="PKD18744.1"/>
    </source>
</evidence>
<organism evidence="1 2">
    <name type="scientific">Salegentibacter salinarum</name>
    <dbReference type="NCBI Taxonomy" id="447422"/>
    <lineage>
        <taxon>Bacteria</taxon>
        <taxon>Pseudomonadati</taxon>
        <taxon>Bacteroidota</taxon>
        <taxon>Flavobacteriia</taxon>
        <taxon>Flavobacteriales</taxon>
        <taxon>Flavobacteriaceae</taxon>
        <taxon>Salegentibacter</taxon>
    </lineage>
</organism>
<dbReference type="Proteomes" id="UP000232673">
    <property type="component" value="Unassembled WGS sequence"/>
</dbReference>
<dbReference type="Gene3D" id="3.40.50.300">
    <property type="entry name" value="P-loop containing nucleotide triphosphate hydrolases"/>
    <property type="match status" value="1"/>
</dbReference>
<reference evidence="1 2" key="1">
    <citation type="submission" date="2015-10" db="EMBL/GenBank/DDBJ databases">
        <title>Draft genome sequence of Salegentibacter salinarum KCTC 12975.</title>
        <authorList>
            <person name="Lin W."/>
            <person name="Zheng Q."/>
        </authorList>
    </citation>
    <scope>NUCLEOTIDE SEQUENCE [LARGE SCALE GENOMIC DNA]</scope>
    <source>
        <strain evidence="1 2">KCTC 12975</strain>
    </source>
</reference>
<dbReference type="AlphaFoldDB" id="A0A2N0TVH8"/>